<evidence type="ECO:0000313" key="4">
    <source>
        <dbReference type="Proteomes" id="UP000325440"/>
    </source>
</evidence>
<organism evidence="3 4">
    <name type="scientific">Cinara cedri</name>
    <dbReference type="NCBI Taxonomy" id="506608"/>
    <lineage>
        <taxon>Eukaryota</taxon>
        <taxon>Metazoa</taxon>
        <taxon>Ecdysozoa</taxon>
        <taxon>Arthropoda</taxon>
        <taxon>Hexapoda</taxon>
        <taxon>Insecta</taxon>
        <taxon>Pterygota</taxon>
        <taxon>Neoptera</taxon>
        <taxon>Paraneoptera</taxon>
        <taxon>Hemiptera</taxon>
        <taxon>Sternorrhyncha</taxon>
        <taxon>Aphidomorpha</taxon>
        <taxon>Aphidoidea</taxon>
        <taxon>Aphididae</taxon>
        <taxon>Lachninae</taxon>
        <taxon>Cinara</taxon>
    </lineage>
</organism>
<feature type="region of interest" description="Disordered" evidence="1">
    <location>
        <begin position="248"/>
        <end position="267"/>
    </location>
</feature>
<accession>A0A5E4M3D8</accession>
<name>A0A5E4M3D8_9HEMI</name>
<feature type="signal peptide" evidence="2">
    <location>
        <begin position="1"/>
        <end position="23"/>
    </location>
</feature>
<dbReference type="EMBL" id="CABPRJ010000033">
    <property type="protein sequence ID" value="VVC26445.1"/>
    <property type="molecule type" value="Genomic_DNA"/>
</dbReference>
<evidence type="ECO:0000256" key="1">
    <source>
        <dbReference type="SAM" id="MobiDB-lite"/>
    </source>
</evidence>
<evidence type="ECO:0000256" key="2">
    <source>
        <dbReference type="SAM" id="SignalP"/>
    </source>
</evidence>
<sequence>MSPKNVMLLVLACLVNDAFYTDAAPTSDLTVFFPRSLVELVSSDSFEQVWRDAAADQLTKRFGRRRDDGGQQPLPTRNMVGDYIVSDEFQQAVCKGANQGMTSMGGMMSNAPAPWSFMGTFIGSEKFNHGCCDMMSQGMIQFGQGMNNYFARSAPAEQEQDPLLALDEFFRSEHYGTARERLRTMFSDAANAAPSESRVLRANDRDYENEVDDKDKTAFENFLLGVHNVDAAMEAMIDNYTDGVEHMGEENAPDGSLFDKIVQPDRN</sequence>
<reference evidence="3 4" key="1">
    <citation type="submission" date="2019-08" db="EMBL/GenBank/DDBJ databases">
        <authorList>
            <person name="Alioto T."/>
            <person name="Alioto T."/>
            <person name="Gomez Garrido J."/>
        </authorList>
    </citation>
    <scope>NUCLEOTIDE SEQUENCE [LARGE SCALE GENOMIC DNA]</scope>
</reference>
<gene>
    <name evidence="3" type="ORF">CINCED_3A018787</name>
</gene>
<keyword evidence="4" id="KW-1185">Reference proteome</keyword>
<keyword evidence="2" id="KW-0732">Signal</keyword>
<dbReference type="Proteomes" id="UP000325440">
    <property type="component" value="Unassembled WGS sequence"/>
</dbReference>
<protein>
    <submittedName>
        <fullName evidence="3">Uncharacterized protein</fullName>
    </submittedName>
</protein>
<feature type="chain" id="PRO_5022831559" evidence="2">
    <location>
        <begin position="24"/>
        <end position="267"/>
    </location>
</feature>
<dbReference type="AlphaFoldDB" id="A0A5E4M3D8"/>
<proteinExistence type="predicted"/>
<evidence type="ECO:0000313" key="3">
    <source>
        <dbReference type="EMBL" id="VVC26445.1"/>
    </source>
</evidence>
<dbReference type="OrthoDB" id="6620050at2759"/>